<reference evidence="2 3" key="1">
    <citation type="submission" date="2021-01" db="EMBL/GenBank/DDBJ databases">
        <title>Whole genome shotgun sequence of Planobispora siamensis NBRC 107568.</title>
        <authorList>
            <person name="Komaki H."/>
            <person name="Tamura T."/>
        </authorList>
    </citation>
    <scope>NUCLEOTIDE SEQUENCE [LARGE SCALE GENOMIC DNA]</scope>
    <source>
        <strain evidence="2 3">NBRC 107568</strain>
    </source>
</reference>
<sequence>MDRGKSGSKLHILPDAAGLPLVVELSAANTPDGHRLKPMVTRLQLSHEPVRGEYRKPGKLHADKAYDHPELQRRLGSKRIEVRIAREVKSSTRLGRHRWVIERTIAWLFGYRRLSPRYERHPDAYLAFLTLAAVVTCYKRYLKLTI</sequence>
<proteinExistence type="predicted"/>
<protein>
    <submittedName>
        <fullName evidence="2">IS5 family transposase</fullName>
    </submittedName>
</protein>
<feature type="domain" description="Transposase IS4-like" evidence="1">
    <location>
        <begin position="3"/>
        <end position="135"/>
    </location>
</feature>
<dbReference type="GO" id="GO:0006313">
    <property type="term" value="P:DNA transposition"/>
    <property type="evidence" value="ECO:0007669"/>
    <property type="project" value="InterPro"/>
</dbReference>
<evidence type="ECO:0000313" key="3">
    <source>
        <dbReference type="Proteomes" id="UP000619788"/>
    </source>
</evidence>
<dbReference type="NCBIfam" id="NF033580">
    <property type="entry name" value="transpos_IS5_3"/>
    <property type="match status" value="1"/>
</dbReference>
<evidence type="ECO:0000313" key="2">
    <source>
        <dbReference type="EMBL" id="GIH96092.1"/>
    </source>
</evidence>
<accession>A0A8J3WPU5</accession>
<dbReference type="AlphaFoldDB" id="A0A8J3WPU5"/>
<dbReference type="PANTHER" id="PTHR30007">
    <property type="entry name" value="PHP DOMAIN PROTEIN"/>
    <property type="match status" value="1"/>
</dbReference>
<evidence type="ECO:0000259" key="1">
    <source>
        <dbReference type="Pfam" id="PF01609"/>
    </source>
</evidence>
<dbReference type="Proteomes" id="UP000619788">
    <property type="component" value="Unassembled WGS sequence"/>
</dbReference>
<dbReference type="EMBL" id="BOOJ01000059">
    <property type="protein sequence ID" value="GIH96092.1"/>
    <property type="molecule type" value="Genomic_DNA"/>
</dbReference>
<dbReference type="InterPro" id="IPR002559">
    <property type="entry name" value="Transposase_11"/>
</dbReference>
<dbReference type="GO" id="GO:0004803">
    <property type="term" value="F:transposase activity"/>
    <property type="evidence" value="ECO:0007669"/>
    <property type="project" value="InterPro"/>
</dbReference>
<name>A0A8J3WPU5_9ACTN</name>
<comment type="caution">
    <text evidence="2">The sequence shown here is derived from an EMBL/GenBank/DDBJ whole genome shotgun (WGS) entry which is preliminary data.</text>
</comment>
<dbReference type="PANTHER" id="PTHR30007:SF1">
    <property type="entry name" value="BLR1914 PROTEIN"/>
    <property type="match status" value="1"/>
</dbReference>
<gene>
    <name evidence="2" type="ORF">Psi01_67220</name>
</gene>
<keyword evidence="3" id="KW-1185">Reference proteome</keyword>
<organism evidence="2 3">
    <name type="scientific">Planobispora siamensis</name>
    <dbReference type="NCBI Taxonomy" id="936338"/>
    <lineage>
        <taxon>Bacteria</taxon>
        <taxon>Bacillati</taxon>
        <taxon>Actinomycetota</taxon>
        <taxon>Actinomycetes</taxon>
        <taxon>Streptosporangiales</taxon>
        <taxon>Streptosporangiaceae</taxon>
        <taxon>Planobispora</taxon>
    </lineage>
</organism>
<dbReference type="GO" id="GO:0003677">
    <property type="term" value="F:DNA binding"/>
    <property type="evidence" value="ECO:0007669"/>
    <property type="project" value="InterPro"/>
</dbReference>
<dbReference type="Pfam" id="PF01609">
    <property type="entry name" value="DDE_Tnp_1"/>
    <property type="match status" value="1"/>
</dbReference>